<dbReference type="KEGG" id="dtn:DTL3_1409"/>
<dbReference type="GO" id="GO:0005524">
    <property type="term" value="F:ATP binding"/>
    <property type="evidence" value="ECO:0007669"/>
    <property type="project" value="UniProtKB-KW"/>
</dbReference>
<evidence type="ECO:0000259" key="5">
    <source>
        <dbReference type="PROSITE" id="PS50045"/>
    </source>
</evidence>
<dbReference type="PANTHER" id="PTHR32071:SF121">
    <property type="entry name" value="SIGMA L-DEPENDENT TRANSCRIPTIONAL REGULATOR YQIR-RELATED"/>
    <property type="match status" value="1"/>
</dbReference>
<dbReference type="PRINTS" id="PR01590">
    <property type="entry name" value="HTHFIS"/>
</dbReference>
<dbReference type="PROSITE" id="PS00688">
    <property type="entry name" value="SIGMA54_INTERACT_3"/>
    <property type="match status" value="1"/>
</dbReference>
<dbReference type="SUPFAM" id="SSF46689">
    <property type="entry name" value="Homeodomain-like"/>
    <property type="match status" value="1"/>
</dbReference>
<dbReference type="Proteomes" id="UP000032809">
    <property type="component" value="Chromosome I"/>
</dbReference>
<dbReference type="Gene3D" id="3.30.450.20">
    <property type="entry name" value="PAS domain"/>
    <property type="match status" value="2"/>
</dbReference>
<name>A0A0C7NZJ8_DEFTU</name>
<evidence type="ECO:0000313" key="8">
    <source>
        <dbReference type="Proteomes" id="UP000032809"/>
    </source>
</evidence>
<dbReference type="GO" id="GO:0043565">
    <property type="term" value="F:sequence-specific DNA binding"/>
    <property type="evidence" value="ECO:0007669"/>
    <property type="project" value="InterPro"/>
</dbReference>
<evidence type="ECO:0000313" key="7">
    <source>
        <dbReference type="EMBL" id="CEP78703.1"/>
    </source>
</evidence>
<dbReference type="InterPro" id="IPR027417">
    <property type="entry name" value="P-loop_NTPase"/>
</dbReference>
<keyword evidence="4" id="KW-0804">Transcription</keyword>
<gene>
    <name evidence="7" type="ORF">DTL3_1409</name>
</gene>
<dbReference type="InterPro" id="IPR058031">
    <property type="entry name" value="AAA_lid_NorR"/>
</dbReference>
<dbReference type="InterPro" id="IPR035965">
    <property type="entry name" value="PAS-like_dom_sf"/>
</dbReference>
<dbReference type="HOGENOM" id="CLU_000445_8_1_0"/>
<keyword evidence="2" id="KW-0067">ATP-binding</keyword>
<dbReference type="NCBIfam" id="TIGR00229">
    <property type="entry name" value="sensory_box"/>
    <property type="match status" value="2"/>
</dbReference>
<dbReference type="SUPFAM" id="SSF55785">
    <property type="entry name" value="PYP-like sensor domain (PAS domain)"/>
    <property type="match status" value="2"/>
</dbReference>
<evidence type="ECO:0000256" key="3">
    <source>
        <dbReference type="ARBA" id="ARBA00023015"/>
    </source>
</evidence>
<protein>
    <submittedName>
        <fullName evidence="7">PAS modulated sigma54 specific transcriptional regulator</fullName>
    </submittedName>
</protein>
<dbReference type="InterPro" id="IPR009057">
    <property type="entry name" value="Homeodomain-like_sf"/>
</dbReference>
<dbReference type="RefSeq" id="WP_052670427.1">
    <property type="nucleotide sequence ID" value="NZ_LN824141.1"/>
</dbReference>
<dbReference type="SMART" id="SM00382">
    <property type="entry name" value="AAA"/>
    <property type="match status" value="1"/>
</dbReference>
<feature type="domain" description="PAS" evidence="6">
    <location>
        <begin position="121"/>
        <end position="177"/>
    </location>
</feature>
<dbReference type="OrthoDB" id="9803970at2"/>
<evidence type="ECO:0000256" key="1">
    <source>
        <dbReference type="ARBA" id="ARBA00022741"/>
    </source>
</evidence>
<dbReference type="SMART" id="SM00091">
    <property type="entry name" value="PAS"/>
    <property type="match status" value="2"/>
</dbReference>
<dbReference type="EMBL" id="LN824141">
    <property type="protein sequence ID" value="CEP78703.1"/>
    <property type="molecule type" value="Genomic_DNA"/>
</dbReference>
<dbReference type="GO" id="GO:0006355">
    <property type="term" value="P:regulation of DNA-templated transcription"/>
    <property type="evidence" value="ECO:0007669"/>
    <property type="project" value="InterPro"/>
</dbReference>
<dbReference type="AlphaFoldDB" id="A0A0C7NZJ8"/>
<dbReference type="PROSITE" id="PS50112">
    <property type="entry name" value="PAS"/>
    <property type="match status" value="2"/>
</dbReference>
<dbReference type="Gene3D" id="3.40.50.300">
    <property type="entry name" value="P-loop containing nucleotide triphosphate hydrolases"/>
    <property type="match status" value="1"/>
</dbReference>
<evidence type="ECO:0000259" key="6">
    <source>
        <dbReference type="PROSITE" id="PS50112"/>
    </source>
</evidence>
<dbReference type="Gene3D" id="1.10.8.60">
    <property type="match status" value="1"/>
</dbReference>
<dbReference type="Pfam" id="PF00158">
    <property type="entry name" value="Sigma54_activat"/>
    <property type="match status" value="1"/>
</dbReference>
<evidence type="ECO:0000256" key="2">
    <source>
        <dbReference type="ARBA" id="ARBA00022840"/>
    </source>
</evidence>
<dbReference type="SUPFAM" id="SSF52540">
    <property type="entry name" value="P-loop containing nucleoside triphosphate hydrolases"/>
    <property type="match status" value="1"/>
</dbReference>
<evidence type="ECO:0000256" key="4">
    <source>
        <dbReference type="ARBA" id="ARBA00023163"/>
    </source>
</evidence>
<keyword evidence="8" id="KW-1185">Reference proteome</keyword>
<sequence>MTEVELMKSILDQLQEGIMIMDERETIIYINDAACRIFEVDKEEILGQSVVETVPNTRLHIVLRTGEPEYDKLQNLGNKVILTSRMPIKNSKNETIAVAAVFRDITTIQKLAEEITNLREMEALLTSIIDSTSDAISVADEEGRVTMVNRAYTKITGLTPREVIGKPATVDLAEGESLHILCAKEKKPIFNVRKRLATNKKEVVASVTPIFVKNEFKGSVAVIHDISEIQRLINELEATKRMLKKQSARYTFHDIVAHSDSMKNVITQATKVASVDVDILLVGEFGVGKEVLAQAIHNASQRKNEPYLRLNLSLLSKERQHEYLFGENSYLLKGEKGTVFLENVHAMDLEVQDKFLKFLIERTIENDSYSCSSGVRLIFATTEDLKMLVGLGKFSKELYYKISVVTIEVPALRERKEDIPELAKQLLHGLNQKYGRIVYGFTDDAIEKLINYSWPGNIRELENVLDRAMLTLGEDDVVITSAHIPDLLESNENIKGSLKEMTEEYEKKIILELLEVCHGNKTEVARRLGLTVRNLYYKLDRYGIK</sequence>
<keyword evidence="1" id="KW-0547">Nucleotide-binding</keyword>
<organism evidence="7 8">
    <name type="scientific">Defluviitoga tunisiensis</name>
    <dbReference type="NCBI Taxonomy" id="1006576"/>
    <lineage>
        <taxon>Bacteria</taxon>
        <taxon>Thermotogati</taxon>
        <taxon>Thermotogota</taxon>
        <taxon>Thermotogae</taxon>
        <taxon>Petrotogales</taxon>
        <taxon>Petrotogaceae</taxon>
        <taxon>Defluviitoga</taxon>
    </lineage>
</organism>
<dbReference type="InterPro" id="IPR000014">
    <property type="entry name" value="PAS"/>
</dbReference>
<accession>A0A0C7NZJ8</accession>
<keyword evidence="3" id="KW-0805">Transcription regulation</keyword>
<feature type="domain" description="Sigma-54 factor interaction" evidence="5">
    <location>
        <begin position="255"/>
        <end position="470"/>
    </location>
</feature>
<dbReference type="InterPro" id="IPR013767">
    <property type="entry name" value="PAS_fold"/>
</dbReference>
<dbReference type="InterPro" id="IPR002197">
    <property type="entry name" value="HTH_Fis"/>
</dbReference>
<reference evidence="8" key="1">
    <citation type="submission" date="2014-11" db="EMBL/GenBank/DDBJ databases">
        <authorList>
            <person name="Wibberg D."/>
        </authorList>
    </citation>
    <scope>NUCLEOTIDE SEQUENCE [LARGE SCALE GENOMIC DNA]</scope>
    <source>
        <strain evidence="8">L3</strain>
    </source>
</reference>
<dbReference type="PATRIC" id="fig|1006576.9.peg.1407"/>
<feature type="domain" description="PAS" evidence="6">
    <location>
        <begin position="3"/>
        <end position="51"/>
    </location>
</feature>
<dbReference type="Pfam" id="PF02954">
    <property type="entry name" value="HTH_8"/>
    <property type="match status" value="1"/>
</dbReference>
<dbReference type="CDD" id="cd00130">
    <property type="entry name" value="PAS"/>
    <property type="match status" value="2"/>
</dbReference>
<proteinExistence type="predicted"/>
<dbReference type="CDD" id="cd00009">
    <property type="entry name" value="AAA"/>
    <property type="match status" value="1"/>
</dbReference>
<dbReference type="Pfam" id="PF00989">
    <property type="entry name" value="PAS"/>
    <property type="match status" value="1"/>
</dbReference>
<dbReference type="STRING" id="1006576.DTL3_1409"/>
<dbReference type="InterPro" id="IPR002078">
    <property type="entry name" value="Sigma_54_int"/>
</dbReference>
<dbReference type="Pfam" id="PF13426">
    <property type="entry name" value="PAS_9"/>
    <property type="match status" value="1"/>
</dbReference>
<dbReference type="Gene3D" id="1.10.10.60">
    <property type="entry name" value="Homeodomain-like"/>
    <property type="match status" value="1"/>
</dbReference>
<dbReference type="Pfam" id="PF25601">
    <property type="entry name" value="AAA_lid_14"/>
    <property type="match status" value="1"/>
</dbReference>
<dbReference type="PROSITE" id="PS50045">
    <property type="entry name" value="SIGMA54_INTERACT_4"/>
    <property type="match status" value="1"/>
</dbReference>
<dbReference type="InterPro" id="IPR003593">
    <property type="entry name" value="AAA+_ATPase"/>
</dbReference>
<dbReference type="PANTHER" id="PTHR32071">
    <property type="entry name" value="TRANSCRIPTIONAL REGULATORY PROTEIN"/>
    <property type="match status" value="1"/>
</dbReference>
<dbReference type="InterPro" id="IPR025944">
    <property type="entry name" value="Sigma_54_int_dom_CS"/>
</dbReference>